<keyword evidence="2" id="KW-1185">Reference proteome</keyword>
<evidence type="ECO:0000313" key="2">
    <source>
        <dbReference type="Proteomes" id="UP000221110"/>
    </source>
</evidence>
<sequence length="172" mass="19686">MSKQYVLQQMLFSILADGEHELIFRKADDSHRVMLATRDSVLIEVAEKGDKAFMAAEPEEKKERKESNILNVVVYDLEAKAWRSFRVDRLVSINGTGMATLASLIGAYHRNQLEMGHIEERYVSTESKGYVNFKSVDPDELSDMVENSSRFELLSDKHGTNTWFLVEDESSF</sequence>
<accession>A0A223LEU6</accession>
<dbReference type="Proteomes" id="UP000221110">
    <property type="component" value="Segment"/>
</dbReference>
<protein>
    <submittedName>
        <fullName evidence="1">Uncharacterized protein</fullName>
    </submittedName>
</protein>
<reference evidence="1 2" key="1">
    <citation type="submission" date="2017-07" db="EMBL/GenBank/DDBJ databases">
        <title>In vitro design and evaluation of phage cocktails against multidrug-resistant Aeromonas salmonicida.</title>
        <authorList>
            <person name="Chen L."/>
            <person name="Yuan S."/>
            <person name="Ma Y."/>
        </authorList>
    </citation>
    <scope>NUCLEOTIDE SEQUENCE [LARGE SCALE GENOMIC DNA]</scope>
</reference>
<name>A0A223LEU6_9CAUD</name>
<dbReference type="GeneID" id="40089405"/>
<dbReference type="RefSeq" id="YP_009613035.1">
    <property type="nucleotide sequence ID" value="NC_042019.1"/>
</dbReference>
<dbReference type="EMBL" id="MF479730">
    <property type="protein sequence ID" value="ASU00584.1"/>
    <property type="molecule type" value="Genomic_DNA"/>
</dbReference>
<organism evidence="1 2">
    <name type="scientific">Aeromonas phage AS-gz</name>
    <dbReference type="NCBI Taxonomy" id="2026082"/>
    <lineage>
        <taxon>Viruses</taxon>
        <taxon>Duplodnaviria</taxon>
        <taxon>Heunggongvirae</taxon>
        <taxon>Uroviricota</taxon>
        <taxon>Caudoviricetes</taxon>
        <taxon>Pantevenvirales</taxon>
        <taxon>Straboviridae</taxon>
        <taxon>Tulanevirus</taxon>
        <taxon>Tulanevirus asgz</taxon>
    </lineage>
</organism>
<dbReference type="InterPro" id="IPR024401">
    <property type="entry name" value="WYL_prot"/>
</dbReference>
<dbReference type="KEGG" id="vg:40089405"/>
<dbReference type="Pfam" id="PF10902">
    <property type="entry name" value="WYL_2"/>
    <property type="match status" value="1"/>
</dbReference>
<evidence type="ECO:0000313" key="1">
    <source>
        <dbReference type="EMBL" id="ASU00584.1"/>
    </source>
</evidence>
<proteinExistence type="predicted"/>